<reference evidence="4" key="1">
    <citation type="submission" date="2022-06" db="EMBL/GenBank/DDBJ databases">
        <title>Complete genome sequences of two strains of the flax pathogen Septoria linicola.</title>
        <authorList>
            <person name="Lapalu N."/>
            <person name="Simon A."/>
            <person name="Demenou B."/>
            <person name="Paumier D."/>
            <person name="Guillot M.-P."/>
            <person name="Gout L."/>
            <person name="Valade R."/>
        </authorList>
    </citation>
    <scope>NUCLEOTIDE SEQUENCE</scope>
    <source>
        <strain evidence="4">SE15195</strain>
    </source>
</reference>
<dbReference type="PROSITE" id="PS00972">
    <property type="entry name" value="USP_1"/>
    <property type="match status" value="1"/>
</dbReference>
<dbReference type="InterPro" id="IPR050164">
    <property type="entry name" value="Peptidase_C19"/>
</dbReference>
<evidence type="ECO:0000256" key="2">
    <source>
        <dbReference type="SAM" id="MobiDB-lite"/>
    </source>
</evidence>
<sequence>MAAAINGDWSRDHHADANPDLARKRQRLSEEVDGSPDPSDDSILIQALPVEHFEPGRSINSAIELQHEVMMGSFRSDLQLDPQVDNVSPLDQLKYCLKTINEPNGRLRPLYFDRLSGWLKGHLARYPANTPGIGEKYLNDIEFFSHLGMLCHGILQHDGNLFGDDGDEYGIAALSRSFQNLLEAAASLAHRLVRLLPGLVDSAVVRRDSAQTARTRQPVHMLFWTHILTQIITLRRAAQLKGYGRTRLGYKPKEHAEAQRKDFRNRRLTLVALTKLLHGLGQHHREIENAWEAIDAILQLVSVLDLSASDEVRSLLATNHMIILPLICEKHPRALPEGFHRTLVVVTQRLLDTLVESASEVALADLYQQYIKSEYDALVAEHASDDDMTVLLQDTSEGSQETLRALLNAAWVLQAYRAYIFSEIMDVRSNGLSLLSSRLLEIYKDYGVERGGAEHPMPQYAARFLRKNELTKYMFGPESHASLVKHCQSVIGFLAVTGAYTALETDIIWNACTNSVEAEFAAAAFGVLEDVSRFLELDHLLHLAKKYTITEPSKLGQSAVESLTSLFQHVHVRSDSNTERSLRLATAFISIDIMMRVDATGLNNIASQLRETAKMELLRFTQSTRFDAQDRVQIFGRCTPYILEPSKHATTSIEIVDIFLREGISAEEAISLLALLPIASVVEELTRYTTEHRLSDTNREQAYDVVATDVRIDLLIRLLSYTSSEPSDELLHSIFTCTVGPTAICNDTRDRAWRMFSQGTSTTQEMVLNWLKVEVMDLLPQFTTPCLLQLLMHQIQQWLHQAERSDSFAQILDLSAWQKLVQVAESPFAVAAEARELICHVLFVIPGNYTDKTSAVASHVQFTCRQIRDICKTFDHAGRATTKGQIASTVGKLDLLQAVLDRSKQHTAQYGSVENPSVHLVDVARESAACYTLEVHGTGRSQPTTVLLYACAENKVSELISKLPGITGANDHRIIVAGKEIALKERANDSLSDLGVQSSGVISISAKYTAASDLEQVLTVPGALELQVLEHYDELEVLLNAPGMIAAKISDLLARIPMPKQIRYKLHSNEFTPKALFPSESPWRSMFYLDALHRHLQSLARLGIVDELFVVRGVALLVELLTSDSRAGQDDVCIRAMRVLTAFLREDPRTSSTSTANDTPFQLSSSIIRICDDALSLPTEQLHMRHALVNCAFELLQEVCRQQPWVWQSFTEHSDVARLHAKILFDSDYELSTHAAALIKNFCVDQSTPSAAIDFYTRIMLGILPRVLEFRERATIFFDLTTKLLLHDAALRSEETRARDITRSLLSTLWHYEHIETADIPVLDLPITGLLGLIRESVQLLRSYKKPLQLPGLAANLLTEFLFPDSVGDSVHGSDAASKTGSSIAPSRQLFHLQSRHAVYELIKAVCLSKEDFSELLQALSKPLQMADNNASYRYPGRKEQLRAATQCAGLTNLGQTCYMNSLLQQLYANVAFRQFILDTPTDVDQPKQQILLQALKDLFGCMQNSVLPVMNTERIATALGTQVGSQEDVHGFYEDFLSKLELEMPSKAAKDEFANFYTGKLITQVKGECGHVSPRTESFVDLPIVVKNKRTLAETLDELIQGEPMRGANQYKCQACDPEGGGRLVDAMRRSCPDVIPDNLTFCLKRFEYDPIVGGETKINDRFEFPQTIDMSSYQLAYLDKRKADTPEDIFELVGVIVHMGTMDFGHYWSYTLLRNTHSPHSRTWVKLEDRTATMCQDGLAQVQHECFGGLRFSNGNERSDNAYVLLYQRKQSLEKPMSLLGVITDTETNAVLPPRVEFENELEDSIRAGNAGYTRTAHLFDEDLSGLLKWTMERCRQSNFITPSEADCTPDSSSETSSEGDMVACHAKDATEAVRDGSDLVLPVDVFTTSLSGVITTFMKRIASCDLLPVKRLKIGISGLNALIVDQPRLASYVLGDLTKDDWFCSILGHNRQNVSTTVQEFVWQLLSVVREHDPTFHNTMVNRLRGIHADFLRVPDGVAGLDWDEYLSFAARFAALSPTDTAAILDAGYWTWLFEMLRIPFDQAMRGKYPGSFDQLSLMPGKVAALYKFVLNLFENHLAIPDLSTHSPEGGPHTIRDGKVLLTRSELALLADKSPGSDVFTWIRCSRYADINTLQGWKDFTPGKLLGLLVSQESCPRLSQALRDNLMQHIDVEEEQLSSILNLAMHFCTRTSSEPDALVVFAAAVNVAPAWEGSEGELMQILPSAFELIPRVALMSLEVWAMHFLLIKASMLRKSTAATLSRHVFDADANLDEPDMVVVRAKLAAKLVREGEDELRQAYNEEKPRSRYESLIEVYKQLVPYLQSFRRSVSERSPRDGVANIARNLMVEYDRAQQTLSRLEDLNNILDEWESEHTLPTGVVRSREEESEEYDTDDVNGEWDSSSEFAA</sequence>
<proteinExistence type="predicted"/>
<dbReference type="Proteomes" id="UP001056384">
    <property type="component" value="Chromosome 4"/>
</dbReference>
<feature type="compositionally biased region" description="Acidic residues" evidence="2">
    <location>
        <begin position="31"/>
        <end position="40"/>
    </location>
</feature>
<feature type="compositionally biased region" description="Basic and acidic residues" evidence="2">
    <location>
        <begin position="9"/>
        <end position="30"/>
    </location>
</feature>
<evidence type="ECO:0000313" key="5">
    <source>
        <dbReference type="Proteomes" id="UP001056384"/>
    </source>
</evidence>
<gene>
    <name evidence="4" type="ORF">Slin15195_G058830</name>
</gene>
<dbReference type="PANTHER" id="PTHR24006:SF827">
    <property type="entry name" value="UBIQUITIN CARBOXYL-TERMINAL HYDROLASE 34"/>
    <property type="match status" value="1"/>
</dbReference>
<dbReference type="GO" id="GO:0006508">
    <property type="term" value="P:proteolysis"/>
    <property type="evidence" value="ECO:0007669"/>
    <property type="project" value="UniProtKB-KW"/>
</dbReference>
<dbReference type="GO" id="GO:0005829">
    <property type="term" value="C:cytosol"/>
    <property type="evidence" value="ECO:0007669"/>
    <property type="project" value="TreeGrafter"/>
</dbReference>
<dbReference type="GO" id="GO:0016579">
    <property type="term" value="P:protein deubiquitination"/>
    <property type="evidence" value="ECO:0007669"/>
    <property type="project" value="InterPro"/>
</dbReference>
<dbReference type="PROSITE" id="PS00973">
    <property type="entry name" value="USP_2"/>
    <property type="match status" value="1"/>
</dbReference>
<keyword evidence="1" id="KW-0175">Coiled coil</keyword>
<dbReference type="GO" id="GO:0004843">
    <property type="term" value="F:cysteine-type deubiquitinase activity"/>
    <property type="evidence" value="ECO:0007669"/>
    <property type="project" value="InterPro"/>
</dbReference>
<name>A0A9Q9ANJ1_9PEZI</name>
<feature type="coiled-coil region" evidence="1">
    <location>
        <begin position="2345"/>
        <end position="2375"/>
    </location>
</feature>
<keyword evidence="5" id="KW-1185">Reference proteome</keyword>
<dbReference type="EMBL" id="CP099421">
    <property type="protein sequence ID" value="USW52564.1"/>
    <property type="molecule type" value="Genomic_DNA"/>
</dbReference>
<dbReference type="Pfam" id="PF00443">
    <property type="entry name" value="UCH"/>
    <property type="match status" value="1"/>
</dbReference>
<feature type="compositionally biased region" description="Acidic residues" evidence="2">
    <location>
        <begin position="2388"/>
        <end position="2400"/>
    </location>
</feature>
<keyword evidence="4" id="KW-0378">Hydrolase</keyword>
<evidence type="ECO:0000259" key="3">
    <source>
        <dbReference type="PROSITE" id="PS50235"/>
    </source>
</evidence>
<dbReference type="PANTHER" id="PTHR24006">
    <property type="entry name" value="UBIQUITIN CARBOXYL-TERMINAL HYDROLASE"/>
    <property type="match status" value="1"/>
</dbReference>
<feature type="region of interest" description="Disordered" evidence="2">
    <location>
        <begin position="1"/>
        <end position="41"/>
    </location>
</feature>
<dbReference type="PROSITE" id="PS50235">
    <property type="entry name" value="USP_3"/>
    <property type="match status" value="1"/>
</dbReference>
<evidence type="ECO:0000256" key="1">
    <source>
        <dbReference type="SAM" id="Coils"/>
    </source>
</evidence>
<feature type="domain" description="USP" evidence="3">
    <location>
        <begin position="1449"/>
        <end position="1772"/>
    </location>
</feature>
<protein>
    <submittedName>
        <fullName evidence="4">Ubiquitin specific protease, papain-like cysteine peptidase superfamily</fullName>
    </submittedName>
</protein>
<dbReference type="InterPro" id="IPR001394">
    <property type="entry name" value="Peptidase_C19_UCH"/>
</dbReference>
<keyword evidence="4" id="KW-0645">Protease</keyword>
<dbReference type="Gene3D" id="3.90.70.10">
    <property type="entry name" value="Cysteine proteinases"/>
    <property type="match status" value="1"/>
</dbReference>
<organism evidence="4 5">
    <name type="scientific">Septoria linicola</name>
    <dbReference type="NCBI Taxonomy" id="215465"/>
    <lineage>
        <taxon>Eukaryota</taxon>
        <taxon>Fungi</taxon>
        <taxon>Dikarya</taxon>
        <taxon>Ascomycota</taxon>
        <taxon>Pezizomycotina</taxon>
        <taxon>Dothideomycetes</taxon>
        <taxon>Dothideomycetidae</taxon>
        <taxon>Mycosphaerellales</taxon>
        <taxon>Mycosphaerellaceae</taxon>
        <taxon>Septoria</taxon>
    </lineage>
</organism>
<dbReference type="InterPro" id="IPR038765">
    <property type="entry name" value="Papain-like_cys_pep_sf"/>
</dbReference>
<dbReference type="InterPro" id="IPR018200">
    <property type="entry name" value="USP_CS"/>
</dbReference>
<dbReference type="InterPro" id="IPR028889">
    <property type="entry name" value="USP"/>
</dbReference>
<accession>A0A9Q9ANJ1</accession>
<feature type="region of interest" description="Disordered" evidence="2">
    <location>
        <begin position="2379"/>
        <end position="2410"/>
    </location>
</feature>
<evidence type="ECO:0000313" key="4">
    <source>
        <dbReference type="EMBL" id="USW52564.1"/>
    </source>
</evidence>
<dbReference type="OrthoDB" id="420187at2759"/>
<dbReference type="SUPFAM" id="SSF54001">
    <property type="entry name" value="Cysteine proteinases"/>
    <property type="match status" value="1"/>
</dbReference>
<dbReference type="GO" id="GO:0005634">
    <property type="term" value="C:nucleus"/>
    <property type="evidence" value="ECO:0007669"/>
    <property type="project" value="TreeGrafter"/>
</dbReference>